<dbReference type="PANTHER" id="PTHR37981">
    <property type="entry name" value="LIPASE 2"/>
    <property type="match status" value="1"/>
</dbReference>
<dbReference type="RefSeq" id="WP_167463803.1">
    <property type="nucleotide sequence ID" value="NZ_CP046171.1"/>
</dbReference>
<keyword evidence="5" id="KW-0378">Hydrolase</keyword>
<dbReference type="InterPro" id="IPR037460">
    <property type="entry name" value="SEST-like"/>
</dbReference>
<keyword evidence="3" id="KW-0732">Signal</keyword>
<evidence type="ECO:0000313" key="5">
    <source>
        <dbReference type="EMBL" id="QIS04692.1"/>
    </source>
</evidence>
<dbReference type="Gene3D" id="3.40.50.1110">
    <property type="entry name" value="SGNH hydrolase"/>
    <property type="match status" value="1"/>
</dbReference>
<sequence length="283" mass="29529">MRKLLVVIALMVAPPWSGPAVAAPAVDTYVALGDSFVAVADLTDLYGTPGCFRSRSNYPALVAAALTPAHFRDVSCGNAQTQHMTRPQELGVGVNPPQLDALSADTDLVTITLGGNDLQLPETADACAAGEPSAPGGDPCPRRSVRDDVDRAAHRIETEIRPALAAVLREIRARSPHATIVAVGYLAPLPPSEGCFPAVPVAAGDVGYLYDTMRRLVQALLEEATAVGGVGVNAYDVLGHDMCRPPGVRWVEPLIPAAPTTPFHPNTRGARGVADLVVAALRG</sequence>
<dbReference type="GO" id="GO:0004806">
    <property type="term" value="F:triacylglycerol lipase activity"/>
    <property type="evidence" value="ECO:0007669"/>
    <property type="project" value="TreeGrafter"/>
</dbReference>
<dbReference type="Pfam" id="PF13472">
    <property type="entry name" value="Lipase_GDSL_2"/>
    <property type="match status" value="1"/>
</dbReference>
<evidence type="ECO:0000256" key="3">
    <source>
        <dbReference type="SAM" id="SignalP"/>
    </source>
</evidence>
<dbReference type="GO" id="GO:0019433">
    <property type="term" value="P:triglyceride catabolic process"/>
    <property type="evidence" value="ECO:0007669"/>
    <property type="project" value="TreeGrafter"/>
</dbReference>
<keyword evidence="2" id="KW-1015">Disulfide bond</keyword>
<feature type="disulfide bond" evidence="2">
    <location>
        <begin position="127"/>
        <end position="140"/>
    </location>
</feature>
<feature type="domain" description="SGNH hydrolase-type esterase" evidence="4">
    <location>
        <begin position="31"/>
        <end position="271"/>
    </location>
</feature>
<feature type="chain" id="PRO_5026281426" evidence="3">
    <location>
        <begin position="23"/>
        <end position="283"/>
    </location>
</feature>
<feature type="disulfide bond" evidence="2">
    <location>
        <begin position="51"/>
        <end position="76"/>
    </location>
</feature>
<feature type="active site" description="Nucleophile" evidence="1">
    <location>
        <position position="35"/>
    </location>
</feature>
<organism evidence="5 6">
    <name type="scientific">Nocardia brasiliensis</name>
    <dbReference type="NCBI Taxonomy" id="37326"/>
    <lineage>
        <taxon>Bacteria</taxon>
        <taxon>Bacillati</taxon>
        <taxon>Actinomycetota</taxon>
        <taxon>Actinomycetes</taxon>
        <taxon>Mycobacteriales</taxon>
        <taxon>Nocardiaceae</taxon>
        <taxon>Nocardia</taxon>
    </lineage>
</organism>
<dbReference type="PANTHER" id="PTHR37981:SF1">
    <property type="entry name" value="SGNH HYDROLASE-TYPE ESTERASE DOMAIN-CONTAINING PROTEIN"/>
    <property type="match status" value="1"/>
</dbReference>
<feature type="active site" evidence="1">
    <location>
        <position position="264"/>
    </location>
</feature>
<reference evidence="5 6" key="1">
    <citation type="journal article" date="2019" name="ACS Chem. Biol.">
        <title>Identification and Mobilization of a Cryptic Antibiotic Biosynthesis Gene Locus from a Human-Pathogenic Nocardia Isolate.</title>
        <authorList>
            <person name="Herisse M."/>
            <person name="Ishida K."/>
            <person name="Porter J.L."/>
            <person name="Howden B."/>
            <person name="Hertweck C."/>
            <person name="Stinear T.P."/>
            <person name="Pidot S.J."/>
        </authorList>
    </citation>
    <scope>NUCLEOTIDE SEQUENCE [LARGE SCALE GENOMIC DNA]</scope>
    <source>
        <strain evidence="5 6">AUSMDU00024985</strain>
    </source>
</reference>
<dbReference type="CDD" id="cd01823">
    <property type="entry name" value="SEST_like"/>
    <property type="match status" value="1"/>
</dbReference>
<dbReference type="EMBL" id="CP046171">
    <property type="protein sequence ID" value="QIS04692.1"/>
    <property type="molecule type" value="Genomic_DNA"/>
</dbReference>
<dbReference type="SUPFAM" id="SSF52266">
    <property type="entry name" value="SGNH hydrolase"/>
    <property type="match status" value="1"/>
</dbReference>
<dbReference type="InterPro" id="IPR036514">
    <property type="entry name" value="SGNH_hydro_sf"/>
</dbReference>
<proteinExistence type="predicted"/>
<feature type="signal peptide" evidence="3">
    <location>
        <begin position="1"/>
        <end position="22"/>
    </location>
</feature>
<dbReference type="InterPro" id="IPR013830">
    <property type="entry name" value="SGNH_hydro"/>
</dbReference>
<evidence type="ECO:0000256" key="1">
    <source>
        <dbReference type="PIRSR" id="PIRSR637460-1"/>
    </source>
</evidence>
<accession>A0A6G9XUQ9</accession>
<gene>
    <name evidence="5" type="ORF">F5X71_22285</name>
</gene>
<protein>
    <submittedName>
        <fullName evidence="5">SGNH/GDSL hydrolase family protein</fullName>
    </submittedName>
</protein>
<feature type="disulfide bond" evidence="2">
    <location>
        <begin position="195"/>
        <end position="243"/>
    </location>
</feature>
<dbReference type="AlphaFoldDB" id="A0A6G9XUQ9"/>
<evidence type="ECO:0000313" key="6">
    <source>
        <dbReference type="Proteomes" id="UP000501705"/>
    </source>
</evidence>
<dbReference type="Proteomes" id="UP000501705">
    <property type="component" value="Chromosome"/>
</dbReference>
<name>A0A6G9XUQ9_NOCBR</name>
<evidence type="ECO:0000259" key="4">
    <source>
        <dbReference type="Pfam" id="PF13472"/>
    </source>
</evidence>
<evidence type="ECO:0000256" key="2">
    <source>
        <dbReference type="PIRSR" id="PIRSR637460-2"/>
    </source>
</evidence>